<comment type="caution">
    <text evidence="8">The sequence shown here is derived from an EMBL/GenBank/DDBJ whole genome shotgun (WGS) entry which is preliminary data.</text>
</comment>
<dbReference type="Proteomes" id="UP000249185">
    <property type="component" value="Unassembled WGS sequence"/>
</dbReference>
<feature type="region of interest" description="Disordered" evidence="6">
    <location>
        <begin position="134"/>
        <end position="172"/>
    </location>
</feature>
<protein>
    <recommendedName>
        <fullName evidence="2">High-affinity zinc uptake system protein ZnuA</fullName>
    </recommendedName>
</protein>
<keyword evidence="5" id="KW-0862">Zinc</keyword>
<accession>A0A2W5NBC7</accession>
<dbReference type="EMBL" id="QFPW01000004">
    <property type="protein sequence ID" value="PZQ50364.1"/>
    <property type="molecule type" value="Genomic_DNA"/>
</dbReference>
<evidence type="ECO:0000256" key="4">
    <source>
        <dbReference type="ARBA" id="ARBA00022729"/>
    </source>
</evidence>
<sequence>MPNSLRPAALAAAFLALAATSALVRPALAQPSPAQPAVVTDFGPVDSITARVMAGVGAPVQILPPGAEPHSYSLRPSEARELGAADLVVWVGPRMTPWLADPIAALASKAEVLTLDELPGLTLLPIRASGPFEADLHDHGAEAGEHDDHDHDAAGHDDPDHDAHADAAAQAAPDQHLWLDPDNATVFAAAIAAKLGAMDPAHAAAYAANAEAFAGEMAALSAEVDATLAPARGKPFIVFHDAYQYFEHRFDIPAAGSVALHDAESPGAARVAEIRDRVRADGVVCAFTEPQFPPKLLATITEGSEVRTAALDPEGVGLTPGVDLYPTLIRNLATDLAGCLR</sequence>
<proteinExistence type="inferred from homology"/>
<reference evidence="8 9" key="1">
    <citation type="submission" date="2017-08" db="EMBL/GenBank/DDBJ databases">
        <title>Infants hospitalized years apart are colonized by the same room-sourced microbial strains.</title>
        <authorList>
            <person name="Brooks B."/>
            <person name="Olm M.R."/>
            <person name="Firek B.A."/>
            <person name="Baker R."/>
            <person name="Thomas B.C."/>
            <person name="Morowitz M.J."/>
            <person name="Banfield J.F."/>
        </authorList>
    </citation>
    <scope>NUCLEOTIDE SEQUENCE [LARGE SCALE GENOMIC DNA]</scope>
    <source>
        <strain evidence="8">S2_005_002_R2_34</strain>
    </source>
</reference>
<evidence type="ECO:0000256" key="3">
    <source>
        <dbReference type="ARBA" id="ARBA00022448"/>
    </source>
</evidence>
<keyword evidence="3" id="KW-0813">Transport</keyword>
<dbReference type="InterPro" id="IPR050492">
    <property type="entry name" value="Bact_metal-bind_prot9"/>
</dbReference>
<dbReference type="InterPro" id="IPR006127">
    <property type="entry name" value="ZnuA-like"/>
</dbReference>
<dbReference type="AlphaFoldDB" id="A0A2W5NBC7"/>
<evidence type="ECO:0000256" key="5">
    <source>
        <dbReference type="ARBA" id="ARBA00022906"/>
    </source>
</evidence>
<dbReference type="PANTHER" id="PTHR42953">
    <property type="entry name" value="HIGH-AFFINITY ZINC UPTAKE SYSTEM PROTEIN ZNUA-RELATED"/>
    <property type="match status" value="1"/>
</dbReference>
<dbReference type="PANTHER" id="PTHR42953:SF3">
    <property type="entry name" value="HIGH-AFFINITY ZINC UPTAKE SYSTEM PROTEIN ZNUA"/>
    <property type="match status" value="1"/>
</dbReference>
<name>A0A2W5NBC7_RHOSU</name>
<feature type="chain" id="PRO_5015899023" description="High-affinity zinc uptake system protein ZnuA" evidence="7">
    <location>
        <begin position="30"/>
        <end position="341"/>
    </location>
</feature>
<keyword evidence="5" id="KW-0864">Zinc transport</keyword>
<dbReference type="SUPFAM" id="SSF53807">
    <property type="entry name" value="Helical backbone' metal receptor"/>
    <property type="match status" value="1"/>
</dbReference>
<comment type="similarity">
    <text evidence="1">Belongs to the bacterial solute-binding protein 9 family.</text>
</comment>
<feature type="signal peptide" evidence="7">
    <location>
        <begin position="1"/>
        <end position="29"/>
    </location>
</feature>
<gene>
    <name evidence="8" type="ORF">DI556_07340</name>
</gene>
<evidence type="ECO:0000256" key="7">
    <source>
        <dbReference type="SAM" id="SignalP"/>
    </source>
</evidence>
<evidence type="ECO:0000256" key="2">
    <source>
        <dbReference type="ARBA" id="ARBA00015915"/>
    </source>
</evidence>
<evidence type="ECO:0000256" key="6">
    <source>
        <dbReference type="SAM" id="MobiDB-lite"/>
    </source>
</evidence>
<keyword evidence="5" id="KW-0406">Ion transport</keyword>
<dbReference type="GO" id="GO:0046872">
    <property type="term" value="F:metal ion binding"/>
    <property type="evidence" value="ECO:0007669"/>
    <property type="project" value="InterPro"/>
</dbReference>
<evidence type="ECO:0000313" key="9">
    <source>
        <dbReference type="Proteomes" id="UP000249185"/>
    </source>
</evidence>
<dbReference type="Pfam" id="PF01297">
    <property type="entry name" value="ZnuA"/>
    <property type="match status" value="1"/>
</dbReference>
<dbReference type="Gene3D" id="3.40.50.1980">
    <property type="entry name" value="Nitrogenase molybdenum iron protein domain"/>
    <property type="match status" value="2"/>
</dbReference>
<keyword evidence="4 7" id="KW-0732">Signal</keyword>
<dbReference type="GO" id="GO:0006829">
    <property type="term" value="P:zinc ion transport"/>
    <property type="evidence" value="ECO:0007669"/>
    <property type="project" value="UniProtKB-KW"/>
</dbReference>
<feature type="compositionally biased region" description="Basic and acidic residues" evidence="6">
    <location>
        <begin position="134"/>
        <end position="165"/>
    </location>
</feature>
<evidence type="ECO:0000256" key="1">
    <source>
        <dbReference type="ARBA" id="ARBA00011028"/>
    </source>
</evidence>
<organism evidence="8 9">
    <name type="scientific">Rhodovulum sulfidophilum</name>
    <name type="common">Rhodobacter sulfidophilus</name>
    <dbReference type="NCBI Taxonomy" id="35806"/>
    <lineage>
        <taxon>Bacteria</taxon>
        <taxon>Pseudomonadati</taxon>
        <taxon>Pseudomonadota</taxon>
        <taxon>Alphaproteobacteria</taxon>
        <taxon>Rhodobacterales</taxon>
        <taxon>Paracoccaceae</taxon>
        <taxon>Rhodovulum</taxon>
    </lineage>
</organism>
<evidence type="ECO:0000313" key="8">
    <source>
        <dbReference type="EMBL" id="PZQ50364.1"/>
    </source>
</evidence>